<dbReference type="InterPro" id="IPR011053">
    <property type="entry name" value="Single_hybrid_motif"/>
</dbReference>
<dbReference type="PANTHER" id="PTHR11715:SF3">
    <property type="entry name" value="GLYCINE CLEAVAGE SYSTEM H PROTEIN-RELATED"/>
    <property type="match status" value="1"/>
</dbReference>
<name>A0AAW0XA93_CHEQU</name>
<dbReference type="AlphaFoldDB" id="A0AAW0XA93"/>
<evidence type="ECO:0000256" key="1">
    <source>
        <dbReference type="ARBA" id="ARBA00009249"/>
    </source>
</evidence>
<dbReference type="NCBIfam" id="NF002270">
    <property type="entry name" value="PRK01202.1"/>
    <property type="match status" value="1"/>
</dbReference>
<dbReference type="NCBIfam" id="TIGR00527">
    <property type="entry name" value="gcvH"/>
    <property type="match status" value="1"/>
</dbReference>
<dbReference type="InterPro" id="IPR033753">
    <property type="entry name" value="GCV_H/Fam206"/>
</dbReference>
<evidence type="ECO:0000259" key="5">
    <source>
        <dbReference type="PROSITE" id="PS50968"/>
    </source>
</evidence>
<dbReference type="InterPro" id="IPR000089">
    <property type="entry name" value="Biotin_lipoyl"/>
</dbReference>
<feature type="domain" description="Lipoyl-binding" evidence="5">
    <location>
        <begin position="61"/>
        <end position="143"/>
    </location>
</feature>
<dbReference type="Pfam" id="PF01597">
    <property type="entry name" value="GCV_H"/>
    <property type="match status" value="1"/>
</dbReference>
<evidence type="ECO:0000256" key="2">
    <source>
        <dbReference type="ARBA" id="ARBA00022823"/>
    </source>
</evidence>
<dbReference type="GO" id="GO:0005739">
    <property type="term" value="C:mitochondrion"/>
    <property type="evidence" value="ECO:0007669"/>
    <property type="project" value="UniProtKB-SubCell"/>
</dbReference>
<dbReference type="Gene3D" id="2.40.50.100">
    <property type="match status" value="1"/>
</dbReference>
<comment type="subcellular location">
    <subcellularLocation>
        <location evidence="4">Mitochondrion</location>
    </subcellularLocation>
</comment>
<reference evidence="6 7" key="1">
    <citation type="journal article" date="2024" name="BMC Genomics">
        <title>Genome assembly of redclaw crayfish (Cherax quadricarinatus) provides insights into its immune adaptation and hypoxia tolerance.</title>
        <authorList>
            <person name="Liu Z."/>
            <person name="Zheng J."/>
            <person name="Li H."/>
            <person name="Fang K."/>
            <person name="Wang S."/>
            <person name="He J."/>
            <person name="Zhou D."/>
            <person name="Weng S."/>
            <person name="Chi M."/>
            <person name="Gu Z."/>
            <person name="He J."/>
            <person name="Li F."/>
            <person name="Wang M."/>
        </authorList>
    </citation>
    <scope>NUCLEOTIDE SEQUENCE [LARGE SCALE GENOMIC DNA]</scope>
    <source>
        <strain evidence="6">ZL_2023a</strain>
    </source>
</reference>
<evidence type="ECO:0000256" key="3">
    <source>
        <dbReference type="PIRSR" id="PIRSR617453-50"/>
    </source>
</evidence>
<comment type="cofactor">
    <cofactor evidence="4">
        <name>(R)-lipoate</name>
        <dbReference type="ChEBI" id="CHEBI:83088"/>
    </cofactor>
    <text evidence="4">Binds 1 lipoyl cofactor covalently.</text>
</comment>
<accession>A0AAW0XA93</accession>
<comment type="similarity">
    <text evidence="1 4">Belongs to the GcvH family.</text>
</comment>
<dbReference type="Proteomes" id="UP001445076">
    <property type="component" value="Unassembled WGS sequence"/>
</dbReference>
<feature type="modified residue" description="N6-lipoyllysine" evidence="3">
    <location>
        <position position="102"/>
    </location>
</feature>
<evidence type="ECO:0000313" key="7">
    <source>
        <dbReference type="Proteomes" id="UP001445076"/>
    </source>
</evidence>
<dbReference type="EMBL" id="JARKIK010000044">
    <property type="protein sequence ID" value="KAK8736298.1"/>
    <property type="molecule type" value="Genomic_DNA"/>
</dbReference>
<protein>
    <recommendedName>
        <fullName evidence="4">Glycine cleavage system H protein</fullName>
    </recommendedName>
</protein>
<sequence>MARLLLHGVGSLLPRLSASHHLYTVTLLPHTLHRHFTYAATLLAERKYTEKHEWVAVEDNIGTIGITNYAQESLGDIVYAQLPEVDAEYEQMEECGALESVKAASELYSPVSGKVTAVNTAVEDQPSLINQSCYDEGWLFKLELTVPAEIDELMDEDAYKKFLKESEQ</sequence>
<organism evidence="6 7">
    <name type="scientific">Cherax quadricarinatus</name>
    <name type="common">Australian red claw crayfish</name>
    <dbReference type="NCBI Taxonomy" id="27406"/>
    <lineage>
        <taxon>Eukaryota</taxon>
        <taxon>Metazoa</taxon>
        <taxon>Ecdysozoa</taxon>
        <taxon>Arthropoda</taxon>
        <taxon>Crustacea</taxon>
        <taxon>Multicrustacea</taxon>
        <taxon>Malacostraca</taxon>
        <taxon>Eumalacostraca</taxon>
        <taxon>Eucarida</taxon>
        <taxon>Decapoda</taxon>
        <taxon>Pleocyemata</taxon>
        <taxon>Astacidea</taxon>
        <taxon>Parastacoidea</taxon>
        <taxon>Parastacidae</taxon>
        <taxon>Cherax</taxon>
    </lineage>
</organism>
<comment type="function">
    <text evidence="4">The H protein shuttles the methylamine group of glycine from the P protein to the T protein.</text>
</comment>
<keyword evidence="4" id="KW-0496">Mitochondrion</keyword>
<dbReference type="HAMAP" id="MF_00272">
    <property type="entry name" value="GcvH"/>
    <property type="match status" value="1"/>
</dbReference>
<dbReference type="GO" id="GO:0005960">
    <property type="term" value="C:glycine cleavage complex"/>
    <property type="evidence" value="ECO:0007669"/>
    <property type="project" value="UniProtKB-UniRule"/>
</dbReference>
<dbReference type="PANTHER" id="PTHR11715">
    <property type="entry name" value="GLYCINE CLEAVAGE SYSTEM H PROTEIN"/>
    <property type="match status" value="1"/>
</dbReference>
<evidence type="ECO:0000256" key="4">
    <source>
        <dbReference type="RuleBase" id="RU364055"/>
    </source>
</evidence>
<keyword evidence="4" id="KW-0809">Transit peptide</keyword>
<comment type="subunit">
    <text evidence="4">The glycine cleavage system is composed of four proteins: P, T, L and H.</text>
</comment>
<keyword evidence="2 3" id="KW-0450">Lipoyl</keyword>
<gene>
    <name evidence="6" type="ORF">OTU49_004924</name>
</gene>
<comment type="caution">
    <text evidence="6">The sequence shown here is derived from an EMBL/GenBank/DDBJ whole genome shotgun (WGS) entry which is preliminary data.</text>
</comment>
<dbReference type="SUPFAM" id="SSF51230">
    <property type="entry name" value="Single hybrid motif"/>
    <property type="match status" value="1"/>
</dbReference>
<dbReference type="InterPro" id="IPR017453">
    <property type="entry name" value="GCV_H_sub"/>
</dbReference>
<keyword evidence="7" id="KW-1185">Reference proteome</keyword>
<dbReference type="InterPro" id="IPR002930">
    <property type="entry name" value="GCV_H"/>
</dbReference>
<evidence type="ECO:0000313" key="6">
    <source>
        <dbReference type="EMBL" id="KAK8736298.1"/>
    </source>
</evidence>
<dbReference type="GO" id="GO:0009249">
    <property type="term" value="P:protein lipoylation"/>
    <property type="evidence" value="ECO:0007669"/>
    <property type="project" value="TreeGrafter"/>
</dbReference>
<dbReference type="PROSITE" id="PS50968">
    <property type="entry name" value="BIOTINYL_LIPOYL"/>
    <property type="match status" value="1"/>
</dbReference>
<proteinExistence type="inferred from homology"/>
<dbReference type="GO" id="GO:0019464">
    <property type="term" value="P:glycine decarboxylation via glycine cleavage system"/>
    <property type="evidence" value="ECO:0007669"/>
    <property type="project" value="UniProtKB-UniRule"/>
</dbReference>
<dbReference type="CDD" id="cd06848">
    <property type="entry name" value="GCS_H"/>
    <property type="match status" value="1"/>
</dbReference>